<evidence type="ECO:0000256" key="4">
    <source>
        <dbReference type="ARBA" id="ARBA00022452"/>
    </source>
</evidence>
<protein>
    <submittedName>
        <fullName evidence="12">Porin</fullName>
    </submittedName>
</protein>
<evidence type="ECO:0000256" key="3">
    <source>
        <dbReference type="ARBA" id="ARBA00022448"/>
    </source>
</evidence>
<keyword evidence="7" id="KW-0406">Ion transport</keyword>
<sequence>MKKLTLSLLITTLFYTGYSGAAVLYNQDGRKVELKGSLRMMLDGHSTRSRVGGTNKYNLDDEGSRIGFRFQQQVNDKLNALVYYEWGNDTQATEDKDDFNFTNRQAYGGIHYKGIGEFDFGRVYVPFNDVHQSDYTYEFGNNGALYYGGKKIKRVAGGGNNYIKRISNTFEYMSDEYDGFRFGASYTLQDKTDINDINYAFSTAVYYDMPVNLHLRAGYAQQKSNGSTNANIGSKFNDILPAKESIWGISAKYDIPDKGLSFAVDYGGEKIDNGNEGVNHKYKPYGASPHAKLFGVGSRWAFNKKESVYATWAIRDGDDAADNYQETRTVLGTDYKFSKAFILWLEYSSQNNRSNSKSDKKTDDKTALGIRYFF</sequence>
<comment type="similarity">
    <text evidence="2">Belongs to the Gram-negative porin family.</text>
</comment>
<dbReference type="Proteomes" id="UP000839526">
    <property type="component" value="Unassembled WGS sequence"/>
</dbReference>
<name>A0A403T725_SALER</name>
<dbReference type="AlphaFoldDB" id="A0A403T725"/>
<comment type="subcellular location">
    <subcellularLocation>
        <location evidence="1">Cell outer membrane</location>
        <topology evidence="1">Multi-pass membrane protein</topology>
    </subcellularLocation>
</comment>
<dbReference type="PRINTS" id="PR00183">
    <property type="entry name" value="ECOLIPORIN"/>
</dbReference>
<dbReference type="SUPFAM" id="SSF56935">
    <property type="entry name" value="Porins"/>
    <property type="match status" value="1"/>
</dbReference>
<dbReference type="Pfam" id="PF13609">
    <property type="entry name" value="Porin_4"/>
    <property type="match status" value="1"/>
</dbReference>
<keyword evidence="4" id="KW-1134">Transmembrane beta strand</keyword>
<keyword evidence="5" id="KW-0812">Transmembrane</keyword>
<keyword evidence="7" id="KW-0626">Porin</keyword>
<keyword evidence="9" id="KW-0998">Cell outer membrane</keyword>
<feature type="signal peptide" evidence="10">
    <location>
        <begin position="1"/>
        <end position="21"/>
    </location>
</feature>
<dbReference type="EMBL" id="RWAH01000042">
    <property type="protein sequence ID" value="MMS79588.1"/>
    <property type="molecule type" value="Genomic_DNA"/>
</dbReference>
<dbReference type="GO" id="GO:0009279">
    <property type="term" value="C:cell outer membrane"/>
    <property type="evidence" value="ECO:0007669"/>
    <property type="project" value="UniProtKB-SubCell"/>
</dbReference>
<dbReference type="InterPro" id="IPR050298">
    <property type="entry name" value="Gram-neg_bact_OMP"/>
</dbReference>
<evidence type="ECO:0000256" key="6">
    <source>
        <dbReference type="ARBA" id="ARBA00022729"/>
    </source>
</evidence>
<dbReference type="InterPro" id="IPR001897">
    <property type="entry name" value="Porin_gammaproteobac"/>
</dbReference>
<dbReference type="InterPro" id="IPR033900">
    <property type="entry name" value="Gram_neg_porin_domain"/>
</dbReference>
<keyword evidence="8" id="KW-0472">Membrane</keyword>
<comment type="caution">
    <text evidence="12">The sequence shown here is derived from an EMBL/GenBank/DDBJ whole genome shotgun (WGS) entry which is preliminary data.</text>
</comment>
<accession>A0A403T725</accession>
<dbReference type="InterPro" id="IPR023614">
    <property type="entry name" value="Porin_dom_sf"/>
</dbReference>
<evidence type="ECO:0000256" key="7">
    <source>
        <dbReference type="ARBA" id="ARBA00023114"/>
    </source>
</evidence>
<reference evidence="12" key="1">
    <citation type="submission" date="2018-10" db="EMBL/GenBank/DDBJ databases">
        <authorList>
            <consortium name="PulseNet: The National Subtyping Network for Foodborne Disease Surveillance"/>
            <person name="Tarr C.L."/>
            <person name="Trees E."/>
            <person name="Katz L.S."/>
            <person name="Carleton-Romer H.A."/>
            <person name="Stroika S."/>
            <person name="Kucerova Z."/>
            <person name="Roache K.F."/>
            <person name="Sabol A.L."/>
            <person name="Besser J."/>
            <person name="Gerner-Smidt P."/>
        </authorList>
    </citation>
    <scope>NUCLEOTIDE SEQUENCE [LARGE SCALE GENOMIC DNA]</scope>
    <source>
        <strain evidence="12">PNUSAS052121</strain>
    </source>
</reference>
<evidence type="ECO:0000256" key="8">
    <source>
        <dbReference type="ARBA" id="ARBA00023136"/>
    </source>
</evidence>
<dbReference type="CDD" id="cd00342">
    <property type="entry name" value="gram_neg_porins"/>
    <property type="match status" value="1"/>
</dbReference>
<gene>
    <name evidence="12" type="ORF">D9O31_24615</name>
</gene>
<feature type="chain" id="PRO_5019421403" evidence="10">
    <location>
        <begin position="22"/>
        <end position="374"/>
    </location>
</feature>
<evidence type="ECO:0000256" key="2">
    <source>
        <dbReference type="ARBA" id="ARBA00007539"/>
    </source>
</evidence>
<organism evidence="12">
    <name type="scientific">Salmonella enterica</name>
    <name type="common">Salmonella choleraesuis</name>
    <dbReference type="NCBI Taxonomy" id="28901"/>
    <lineage>
        <taxon>Bacteria</taxon>
        <taxon>Pseudomonadati</taxon>
        <taxon>Pseudomonadota</taxon>
        <taxon>Gammaproteobacteria</taxon>
        <taxon>Enterobacterales</taxon>
        <taxon>Enterobacteriaceae</taxon>
        <taxon>Salmonella</taxon>
    </lineage>
</organism>
<dbReference type="PANTHER" id="PTHR34501">
    <property type="entry name" value="PROTEIN YDDL-RELATED"/>
    <property type="match status" value="1"/>
</dbReference>
<feature type="domain" description="Porin" evidence="11">
    <location>
        <begin position="22"/>
        <end position="353"/>
    </location>
</feature>
<evidence type="ECO:0000256" key="10">
    <source>
        <dbReference type="SAM" id="SignalP"/>
    </source>
</evidence>
<keyword evidence="3" id="KW-0813">Transport</keyword>
<dbReference type="GO" id="GO:0034220">
    <property type="term" value="P:monoatomic ion transmembrane transport"/>
    <property type="evidence" value="ECO:0007669"/>
    <property type="project" value="InterPro"/>
</dbReference>
<dbReference type="GO" id="GO:0015288">
    <property type="term" value="F:porin activity"/>
    <property type="evidence" value="ECO:0007669"/>
    <property type="project" value="UniProtKB-KW"/>
</dbReference>
<dbReference type="Gene3D" id="2.40.160.10">
    <property type="entry name" value="Porin"/>
    <property type="match status" value="1"/>
</dbReference>
<evidence type="ECO:0000313" key="12">
    <source>
        <dbReference type="EMBL" id="MMS79588.1"/>
    </source>
</evidence>
<proteinExistence type="inferred from homology"/>
<evidence type="ECO:0000259" key="11">
    <source>
        <dbReference type="Pfam" id="PF13609"/>
    </source>
</evidence>
<evidence type="ECO:0000256" key="5">
    <source>
        <dbReference type="ARBA" id="ARBA00022692"/>
    </source>
</evidence>
<dbReference type="PANTHER" id="PTHR34501:SF2">
    <property type="entry name" value="OUTER MEMBRANE PORIN F-RELATED"/>
    <property type="match status" value="1"/>
</dbReference>
<evidence type="ECO:0000256" key="9">
    <source>
        <dbReference type="ARBA" id="ARBA00023237"/>
    </source>
</evidence>
<keyword evidence="6 10" id="KW-0732">Signal</keyword>
<dbReference type="GO" id="GO:0046930">
    <property type="term" value="C:pore complex"/>
    <property type="evidence" value="ECO:0007669"/>
    <property type="project" value="UniProtKB-KW"/>
</dbReference>
<evidence type="ECO:0000256" key="1">
    <source>
        <dbReference type="ARBA" id="ARBA00004571"/>
    </source>
</evidence>